<evidence type="ECO:0000313" key="3">
    <source>
        <dbReference type="EMBL" id="MBB6486065.1"/>
    </source>
</evidence>
<dbReference type="SUPFAM" id="SSF51126">
    <property type="entry name" value="Pectin lyase-like"/>
    <property type="match status" value="1"/>
</dbReference>
<dbReference type="Proteomes" id="UP000565576">
    <property type="component" value="Unassembled WGS sequence"/>
</dbReference>
<gene>
    <name evidence="3" type="ORF">GGD46_003360</name>
</gene>
<dbReference type="AlphaFoldDB" id="A0A7X0IS82"/>
<dbReference type="InterPro" id="IPR011050">
    <property type="entry name" value="Pectin_lyase_fold/virulence"/>
</dbReference>
<evidence type="ECO:0000256" key="1">
    <source>
        <dbReference type="SAM" id="MobiDB-lite"/>
    </source>
</evidence>
<feature type="domain" description="Right handed beta helix" evidence="2">
    <location>
        <begin position="145"/>
        <end position="294"/>
    </location>
</feature>
<dbReference type="NCBIfam" id="TIGR03808">
    <property type="entry name" value="RR_plus_rpt_1"/>
    <property type="match status" value="1"/>
</dbReference>
<reference evidence="3 4" key="1">
    <citation type="submission" date="2020-08" db="EMBL/GenBank/DDBJ databases">
        <title>Genomic Encyclopedia of Type Strains, Phase IV (KMG-V): Genome sequencing to study the core and pangenomes of soil and plant-associated prokaryotes.</title>
        <authorList>
            <person name="Whitman W."/>
        </authorList>
    </citation>
    <scope>NUCLEOTIDE SEQUENCE [LARGE SCALE GENOMIC DNA]</scope>
    <source>
        <strain evidence="3 4">SEMIA 4060</strain>
    </source>
</reference>
<dbReference type="SMART" id="SM00710">
    <property type="entry name" value="PbH1"/>
    <property type="match status" value="10"/>
</dbReference>
<protein>
    <submittedName>
        <fullName evidence="3">Putative secreted repeat protein (TIGR03808 family)</fullName>
    </submittedName>
</protein>
<name>A0A7X0IS82_9HYPH</name>
<accession>A0A7X0IS82</accession>
<evidence type="ECO:0000313" key="4">
    <source>
        <dbReference type="Proteomes" id="UP000565576"/>
    </source>
</evidence>
<dbReference type="EMBL" id="JACHBG010000007">
    <property type="protein sequence ID" value="MBB6486065.1"/>
    <property type="molecule type" value="Genomic_DNA"/>
</dbReference>
<dbReference type="InterPro" id="IPR006626">
    <property type="entry name" value="PbH1"/>
</dbReference>
<feature type="compositionally biased region" description="Polar residues" evidence="1">
    <location>
        <begin position="433"/>
        <end position="452"/>
    </location>
</feature>
<dbReference type="Pfam" id="PF13229">
    <property type="entry name" value="Beta_helix"/>
    <property type="match status" value="1"/>
</dbReference>
<sequence length="462" mass="47531">MVITQASSSPGTGWSAVANLQTAVNNARSSAKPLQLLPGLYLTSQILVDAASGGGNRLEMFAEQGTVTVRLSGAAPYLLDVNNVPDVVIRGINFDGNNQAITSSGIAGLIRFEGSSTTDFILSECSVTNSPVAGIYAASNARGRIADNRISNCDTGIFSIDCTVYIEDNGLSTLNNNGICVWTSSLGGNGSLVSGNTINWVNNAAGGTGQYGNGILVYRAGNVKVSANNIFNTKFSAIRLNAATNSHVVNNYCWNLQEAAIFIEAPGAGENLSGCIVSGNNIDTAGLGITVANSGLYGDGLADRCLVSNNIVNNITNNAIPYPDGSKPFTTGRGITVETNTIVTNNVITSTAGAAIGLGVNDAAKDIMASGNLINNCPMGIAYSANGSASSILVNSNIVRGYRNITNVSDPNYPISGAIVSYSFNGTLFQRDTNGGSPNTDYGNATQTSSGALTVGMNRANP</sequence>
<evidence type="ECO:0000259" key="2">
    <source>
        <dbReference type="Pfam" id="PF13229"/>
    </source>
</evidence>
<comment type="caution">
    <text evidence="3">The sequence shown here is derived from an EMBL/GenBank/DDBJ whole genome shotgun (WGS) entry which is preliminary data.</text>
</comment>
<dbReference type="InterPro" id="IPR022388">
    <property type="entry name" value="CHP03808"/>
</dbReference>
<organism evidence="3 4">
    <name type="scientific">Rhizobium lusitanum</name>
    <dbReference type="NCBI Taxonomy" id="293958"/>
    <lineage>
        <taxon>Bacteria</taxon>
        <taxon>Pseudomonadati</taxon>
        <taxon>Pseudomonadota</taxon>
        <taxon>Alphaproteobacteria</taxon>
        <taxon>Hyphomicrobiales</taxon>
        <taxon>Rhizobiaceae</taxon>
        <taxon>Rhizobium/Agrobacterium group</taxon>
        <taxon>Rhizobium</taxon>
    </lineage>
</organism>
<dbReference type="InterPro" id="IPR012334">
    <property type="entry name" value="Pectin_lyas_fold"/>
</dbReference>
<dbReference type="Gene3D" id="2.160.20.10">
    <property type="entry name" value="Single-stranded right-handed beta-helix, Pectin lyase-like"/>
    <property type="match status" value="1"/>
</dbReference>
<dbReference type="RefSeq" id="WP_184705707.1">
    <property type="nucleotide sequence ID" value="NZ_JACHBG010000007.1"/>
</dbReference>
<dbReference type="InterPro" id="IPR039448">
    <property type="entry name" value="Beta_helix"/>
</dbReference>
<feature type="region of interest" description="Disordered" evidence="1">
    <location>
        <begin position="433"/>
        <end position="462"/>
    </location>
</feature>
<proteinExistence type="predicted"/>